<sequence length="271" mass="30996">MEDITTLDVTETSDDDHTFDIEENISTPSTPPSEDWSRKVLGMFVHVTNNDPRHIGVYFLHLATRIGGIPLKVTTDFGSETVEMSTWQMYLSYHHGTKDSRRLSFEEASSHMHFTKSTRNQRIESLWSQMMKQHNRSIIDHILTQIKNGVYDPEDQVQLVDVWVDLQNHSQKQQDHSISTPTACTPDFAYSTPEAFKSTDQLVRVPPEHVQSLLNHKYPDIERMFTHTPAWFHEVATAIMAAFSITFDQITVGNVCSEEEDTPGSSEPDED</sequence>
<accession>A0A5B0PRD8</accession>
<keyword evidence="2" id="KW-1185">Reference proteome</keyword>
<dbReference type="AlphaFoldDB" id="A0A5B0PRD8"/>
<dbReference type="EMBL" id="VSWC01000042">
    <property type="protein sequence ID" value="KAA1103284.1"/>
    <property type="molecule type" value="Genomic_DNA"/>
</dbReference>
<protein>
    <recommendedName>
        <fullName evidence="3">Integrase catalytic domain-containing protein</fullName>
    </recommendedName>
</protein>
<dbReference type="PANTHER" id="PTHR46177">
    <property type="entry name" value="INTEGRASE CATALYTIC DOMAIN-CONTAINING PROTEIN"/>
    <property type="match status" value="1"/>
</dbReference>
<proteinExistence type="predicted"/>
<evidence type="ECO:0000313" key="1">
    <source>
        <dbReference type="EMBL" id="KAA1103284.1"/>
    </source>
</evidence>
<dbReference type="OrthoDB" id="5392716at2759"/>
<evidence type="ECO:0008006" key="3">
    <source>
        <dbReference type="Google" id="ProtNLM"/>
    </source>
</evidence>
<name>A0A5B0PRD8_PUCGR</name>
<organism evidence="1 2">
    <name type="scientific">Puccinia graminis f. sp. tritici</name>
    <dbReference type="NCBI Taxonomy" id="56615"/>
    <lineage>
        <taxon>Eukaryota</taxon>
        <taxon>Fungi</taxon>
        <taxon>Dikarya</taxon>
        <taxon>Basidiomycota</taxon>
        <taxon>Pucciniomycotina</taxon>
        <taxon>Pucciniomycetes</taxon>
        <taxon>Pucciniales</taxon>
        <taxon>Pucciniaceae</taxon>
        <taxon>Puccinia</taxon>
    </lineage>
</organism>
<comment type="caution">
    <text evidence="1">The sequence shown here is derived from an EMBL/GenBank/DDBJ whole genome shotgun (WGS) entry which is preliminary data.</text>
</comment>
<reference evidence="1 2" key="1">
    <citation type="submission" date="2019-05" db="EMBL/GenBank/DDBJ databases">
        <title>Emergence of the Ug99 lineage of the wheat stem rust pathogen through somatic hybridization.</title>
        <authorList>
            <person name="Li F."/>
            <person name="Upadhyaya N.M."/>
            <person name="Sperschneider J."/>
            <person name="Matny O."/>
            <person name="Nguyen-Phuc H."/>
            <person name="Mago R."/>
            <person name="Raley C."/>
            <person name="Miller M.E."/>
            <person name="Silverstein K.A.T."/>
            <person name="Henningsen E."/>
            <person name="Hirsch C.D."/>
            <person name="Visser B."/>
            <person name="Pretorius Z.A."/>
            <person name="Steffenson B.J."/>
            <person name="Schwessinger B."/>
            <person name="Dodds P.N."/>
            <person name="Figueroa M."/>
        </authorList>
    </citation>
    <scope>NUCLEOTIDE SEQUENCE [LARGE SCALE GENOMIC DNA]</scope>
    <source>
        <strain evidence="1">21-0</strain>
    </source>
</reference>
<gene>
    <name evidence="1" type="ORF">PGT21_012718</name>
</gene>
<evidence type="ECO:0000313" key="2">
    <source>
        <dbReference type="Proteomes" id="UP000324748"/>
    </source>
</evidence>
<dbReference type="PANTHER" id="PTHR46177:SF1">
    <property type="entry name" value="INTEGRASE CATALYTIC DOMAIN-CONTAINING PROTEIN"/>
    <property type="match status" value="1"/>
</dbReference>
<dbReference type="Proteomes" id="UP000324748">
    <property type="component" value="Unassembled WGS sequence"/>
</dbReference>